<dbReference type="InterPro" id="IPR006026">
    <property type="entry name" value="Peptidase_Metallo"/>
</dbReference>
<dbReference type="Proteomes" id="UP001631987">
    <property type="component" value="Unassembled WGS sequence"/>
</dbReference>
<protein>
    <submittedName>
        <fullName evidence="2">M12 family metallopeptidase</fullName>
    </submittedName>
</protein>
<proteinExistence type="predicted"/>
<dbReference type="InterPro" id="IPR001506">
    <property type="entry name" value="Peptidase_M12A"/>
</dbReference>
<comment type="caution">
    <text evidence="2">The sequence shown here is derived from an EMBL/GenBank/DDBJ whole genome shotgun (WGS) entry which is preliminary data.</text>
</comment>
<evidence type="ECO:0000313" key="2">
    <source>
        <dbReference type="EMBL" id="MFM9516442.1"/>
    </source>
</evidence>
<dbReference type="Gene3D" id="3.40.390.10">
    <property type="entry name" value="Collagenase (Catalytic Domain)"/>
    <property type="match status" value="1"/>
</dbReference>
<keyword evidence="3" id="KW-1185">Reference proteome</keyword>
<organism evidence="2 3">
    <name type="scientific">Pseudomonas monachiensis</name>
    <dbReference type="NCBI Taxonomy" id="3060212"/>
    <lineage>
        <taxon>Bacteria</taxon>
        <taxon>Pseudomonadati</taxon>
        <taxon>Pseudomonadota</taxon>
        <taxon>Gammaproteobacteria</taxon>
        <taxon>Pseudomonadales</taxon>
        <taxon>Pseudomonadaceae</taxon>
        <taxon>Pseudomonas</taxon>
    </lineage>
</organism>
<sequence>MLNEQPCKIIGPLNEQDSYETAINENPSNAPTASPGGRNKRGVAIHSKFWASHRTLKIAFLNPPSSTHREAAIKAIKVWQPSINLKLDFVNGTEGDIRITMEPPLNYSAIGTDAMLRGPDENTMNIGTDPEHPGFEATVLHEFGHALGMQHEHQHPKADIPWNKPAVYDFYLSAYQWSKEEVDHNLFKLLEDKLTRTTVYDPTSIMHYPISNELTTGDWSVQKNTILSQNDRRLMRKIYPKQ</sequence>
<evidence type="ECO:0000259" key="1">
    <source>
        <dbReference type="SMART" id="SM00235"/>
    </source>
</evidence>
<gene>
    <name evidence="2" type="ORF">ACKKH4_04135</name>
</gene>
<evidence type="ECO:0000313" key="3">
    <source>
        <dbReference type="Proteomes" id="UP001631987"/>
    </source>
</evidence>
<feature type="domain" description="Peptidase metallopeptidase" evidence="1">
    <location>
        <begin position="46"/>
        <end position="186"/>
    </location>
</feature>
<dbReference type="Pfam" id="PF01400">
    <property type="entry name" value="Astacin"/>
    <property type="match status" value="1"/>
</dbReference>
<dbReference type="RefSeq" id="WP_056720987.1">
    <property type="nucleotide sequence ID" value="NZ_CP178857.1"/>
</dbReference>
<accession>A0ABW9H2Y6</accession>
<reference evidence="2 3" key="1">
    <citation type="submission" date="2024-12" db="EMBL/GenBank/DDBJ databases">
        <title>Pseudomonas species isolated from Lotus nodules promote plant growth.</title>
        <authorList>
            <person name="Yu Y.-H."/>
            <person name="Kurtenbach J."/>
            <person name="Crosbie D."/>
            <person name="Brachmann A."/>
            <person name="Marin M."/>
        </authorList>
    </citation>
    <scope>NUCLEOTIDE SEQUENCE [LARGE SCALE GENOMIC DNA]</scope>
    <source>
        <strain evidence="2 3">PLb12A</strain>
    </source>
</reference>
<dbReference type="CDD" id="cd04327">
    <property type="entry name" value="ZnMc_MMP_like_3"/>
    <property type="match status" value="1"/>
</dbReference>
<name>A0ABW9H2Y6_9PSED</name>
<dbReference type="SUPFAM" id="SSF55486">
    <property type="entry name" value="Metalloproteases ('zincins'), catalytic domain"/>
    <property type="match status" value="1"/>
</dbReference>
<dbReference type="SMART" id="SM00235">
    <property type="entry name" value="ZnMc"/>
    <property type="match status" value="1"/>
</dbReference>
<dbReference type="InterPro" id="IPR024079">
    <property type="entry name" value="MetalloPept_cat_dom_sf"/>
</dbReference>
<dbReference type="EMBL" id="JBJVNW010000002">
    <property type="protein sequence ID" value="MFM9516442.1"/>
    <property type="molecule type" value="Genomic_DNA"/>
</dbReference>